<dbReference type="CDD" id="cd00093">
    <property type="entry name" value="HTH_XRE"/>
    <property type="match status" value="1"/>
</dbReference>
<dbReference type="AlphaFoldDB" id="A0A562UQ38"/>
<organism evidence="2 3">
    <name type="scientific">Stackebrandtia albiflava</name>
    <dbReference type="NCBI Taxonomy" id="406432"/>
    <lineage>
        <taxon>Bacteria</taxon>
        <taxon>Bacillati</taxon>
        <taxon>Actinomycetota</taxon>
        <taxon>Actinomycetes</taxon>
        <taxon>Glycomycetales</taxon>
        <taxon>Glycomycetaceae</taxon>
        <taxon>Stackebrandtia</taxon>
    </lineage>
</organism>
<comment type="caution">
    <text evidence="2">The sequence shown here is derived from an EMBL/GenBank/DDBJ whole genome shotgun (WGS) entry which is preliminary data.</text>
</comment>
<dbReference type="GO" id="GO:0003677">
    <property type="term" value="F:DNA binding"/>
    <property type="evidence" value="ECO:0007669"/>
    <property type="project" value="UniProtKB-KW"/>
</dbReference>
<accession>A0A562UQ38</accession>
<dbReference type="Gene3D" id="1.10.260.40">
    <property type="entry name" value="lambda repressor-like DNA-binding domains"/>
    <property type="match status" value="1"/>
</dbReference>
<gene>
    <name evidence="2" type="ORF">LX16_4877</name>
</gene>
<dbReference type="InterPro" id="IPR001387">
    <property type="entry name" value="Cro/C1-type_HTH"/>
</dbReference>
<keyword evidence="3" id="KW-1185">Reference proteome</keyword>
<evidence type="ECO:0000313" key="3">
    <source>
        <dbReference type="Proteomes" id="UP000321617"/>
    </source>
</evidence>
<keyword evidence="2" id="KW-0238">DNA-binding</keyword>
<evidence type="ECO:0000259" key="1">
    <source>
        <dbReference type="PROSITE" id="PS50943"/>
    </source>
</evidence>
<sequence length="444" mass="47947">MTPEAGPAQWFGAELRHHRIQKRLSQEELGRRVYVSAATIGKIEKAERRCSRELAISLDGVLNTGGVLARACSLLDHQPDKPAHETDTKPRAAVDDTTVMIGSQTLPQSSAAVDEFSEFGRRMSCSVMPIAVLEQLELDVERLAESYMTTPRPVRQRRLQQARNFAFTEIERNRTPRQLRRLHRAAAQLCGLEAHSLMDGGYVAEAALVVATGWICGKECGDRDVAAWLKGVQSLIAYWAGDNRTAMSMAAYGASLTRDGSVAVRLPSLLARAAAACGDASTTYTALSQAEAARERIDGAQDGRRGMFDFPAAKEATYAGTSLLALGDGHTTKAVAFSQRAIELYTAPAVSITASMSVPDVLAARLDLATAHLRVGELDGAAEQIMHVMAADAENRTASIRKRAGRLTMTLLNSPYADATIAKRLSELLRQLTVTPAAQNGRTT</sequence>
<dbReference type="EMBL" id="VLLL01000010">
    <property type="protein sequence ID" value="TWJ07717.1"/>
    <property type="molecule type" value="Genomic_DNA"/>
</dbReference>
<dbReference type="Pfam" id="PF13560">
    <property type="entry name" value="HTH_31"/>
    <property type="match status" value="1"/>
</dbReference>
<evidence type="ECO:0000313" key="2">
    <source>
        <dbReference type="EMBL" id="TWJ07717.1"/>
    </source>
</evidence>
<reference evidence="2 3" key="1">
    <citation type="journal article" date="2013" name="Stand. Genomic Sci.">
        <title>Genomic Encyclopedia of Type Strains, Phase I: The one thousand microbial genomes (KMG-I) project.</title>
        <authorList>
            <person name="Kyrpides N.C."/>
            <person name="Woyke T."/>
            <person name="Eisen J.A."/>
            <person name="Garrity G."/>
            <person name="Lilburn T.G."/>
            <person name="Beck B.J."/>
            <person name="Whitman W.B."/>
            <person name="Hugenholtz P."/>
            <person name="Klenk H.P."/>
        </authorList>
    </citation>
    <scope>NUCLEOTIDE SEQUENCE [LARGE SCALE GENOMIC DNA]</scope>
    <source>
        <strain evidence="2 3">DSM 45044</strain>
    </source>
</reference>
<dbReference type="InterPro" id="IPR010982">
    <property type="entry name" value="Lambda_DNA-bd_dom_sf"/>
</dbReference>
<protein>
    <submittedName>
        <fullName evidence="2">DNA-binding XRE family transcriptional regulator</fullName>
    </submittedName>
</protein>
<dbReference type="SUPFAM" id="SSF47413">
    <property type="entry name" value="lambda repressor-like DNA-binding domains"/>
    <property type="match status" value="1"/>
</dbReference>
<proteinExistence type="predicted"/>
<dbReference type="PROSITE" id="PS50943">
    <property type="entry name" value="HTH_CROC1"/>
    <property type="match status" value="1"/>
</dbReference>
<dbReference type="SMART" id="SM00530">
    <property type="entry name" value="HTH_XRE"/>
    <property type="match status" value="1"/>
</dbReference>
<feature type="domain" description="HTH cro/C1-type" evidence="1">
    <location>
        <begin position="15"/>
        <end position="68"/>
    </location>
</feature>
<name>A0A562UQ38_9ACTN</name>
<dbReference type="Proteomes" id="UP000321617">
    <property type="component" value="Unassembled WGS sequence"/>
</dbReference>